<evidence type="ECO:0000256" key="1">
    <source>
        <dbReference type="ARBA" id="ARBA00010116"/>
    </source>
</evidence>
<protein>
    <recommendedName>
        <fullName evidence="4">Big-1 domain-containing protein</fullName>
    </recommendedName>
</protein>
<dbReference type="InterPro" id="IPR013783">
    <property type="entry name" value="Ig-like_fold"/>
</dbReference>
<comment type="similarity">
    <text evidence="1">Belongs to the intimin/invasin family.</text>
</comment>
<dbReference type="Gene3D" id="2.60.40.1220">
    <property type="match status" value="1"/>
</dbReference>
<dbReference type="Proteomes" id="UP000268829">
    <property type="component" value="Unassembled WGS sequence"/>
</dbReference>
<feature type="signal peptide" evidence="3">
    <location>
        <begin position="1"/>
        <end position="24"/>
    </location>
</feature>
<dbReference type="SUPFAM" id="SSF49373">
    <property type="entry name" value="Invasin/intimin cell-adhesion fragments"/>
    <property type="match status" value="2"/>
</dbReference>
<accession>A0A3M8BDS6</accession>
<evidence type="ECO:0000313" key="6">
    <source>
        <dbReference type="Proteomes" id="UP000268829"/>
    </source>
</evidence>
<organism evidence="5 6">
    <name type="scientific">Brevibacillus gelatini</name>
    <dbReference type="NCBI Taxonomy" id="1655277"/>
    <lineage>
        <taxon>Bacteria</taxon>
        <taxon>Bacillati</taxon>
        <taxon>Bacillota</taxon>
        <taxon>Bacilli</taxon>
        <taxon>Bacillales</taxon>
        <taxon>Paenibacillaceae</taxon>
        <taxon>Brevibacillus</taxon>
    </lineage>
</organism>
<dbReference type="InterPro" id="IPR054604">
    <property type="entry name" value="SbsC_Big-like"/>
</dbReference>
<dbReference type="EMBL" id="RHHS01000005">
    <property type="protein sequence ID" value="RNB61581.1"/>
    <property type="molecule type" value="Genomic_DNA"/>
</dbReference>
<dbReference type="Gene3D" id="2.60.40.10">
    <property type="entry name" value="Immunoglobulins"/>
    <property type="match status" value="2"/>
</dbReference>
<dbReference type="InterPro" id="IPR008964">
    <property type="entry name" value="Invasin/intimin_cell_adhesion"/>
</dbReference>
<evidence type="ECO:0000313" key="5">
    <source>
        <dbReference type="EMBL" id="RNB61581.1"/>
    </source>
</evidence>
<dbReference type="OrthoDB" id="2476827at2"/>
<proteinExistence type="inferred from homology"/>
<sequence length="843" mass="86820">MNKKVALSLLSATVISSMAASAFAAPNPGIYMGGDVDRYYSLTDLMNLNAQGMAKFNTDLGKAGSKNIVFVDYDKKGAFLEEIFNSTDGLEKVKRDLKQSDFEGVYTQVKTDGTDGATYDPRNDIDPEPAGELKVESVSAITKNEVKVTFATDLTGKDIKPSNFNLVQKDNEYNEPYIDSVSVSGKVVTLTLGDNLISGKTYVVTVSGLSEQAQTKEVTYSLATPASVTIDTSYVTGKTGDQLKATVKDASGNDITGDYPVKWETNNANVDADGKLTGNIAAGTTILAKAYVMNGTTKVYSAQAVITVANATPTTYEGFTVDDDGTVADYTKLAATDIKTSLKMGETGYLFPFVKDQYGNVITTNSGFTFTSKNPTILVVDSATGKLTPVATGTAVVQVESGTFKKLISIEVKAAAKPTTLTVAESSVTLSDKAPAKAIKVTVKDQYGDPVSGATVTKTESTTTDFSDAALGNSGKTDAKGEITLTITPKAAGTEAVKLSVGAAPNAVEATVNVTVTASTGTVTGYKIVNSADDNVLDANDAADDDLTLKLYPVDANGNITGPAENAVWTVKDFSNGFVSIDNDGGTADGVTDSAVGSVTVTAKKKGTATLTAKVGSLEVGTFDVVVNDSKPVIGSVALTKATLTAKQSDADVLSAVLANITAKDTTGKGFDRDNDGTYEPTGDDILTSAEVAAIYSNKATVVQGDTDGTVSTLPIVGAGEATLTITFADSLNLAPLSLKVIVSDDVAPTVAAGKISITDNTTPAVDTIAGAAGAVTDGTKVSVYSDAALTTLVGTATVKADGSFDAIDLADKATGTVDYYVVAEDAAGNKAAAEKISYTAAK</sequence>
<dbReference type="Gene3D" id="2.60.40.1080">
    <property type="match status" value="1"/>
</dbReference>
<dbReference type="AlphaFoldDB" id="A0A3M8BDS6"/>
<name>A0A3M8BDS6_9BACL</name>
<dbReference type="Pfam" id="PF22359">
    <property type="entry name" value="Big-like"/>
    <property type="match status" value="1"/>
</dbReference>
<evidence type="ECO:0000256" key="2">
    <source>
        <dbReference type="ARBA" id="ARBA00022729"/>
    </source>
</evidence>
<dbReference type="PROSITE" id="PS51127">
    <property type="entry name" value="BIG1"/>
    <property type="match status" value="1"/>
</dbReference>
<dbReference type="RefSeq" id="WP_122902802.1">
    <property type="nucleotide sequence ID" value="NZ_RHHS01000005.1"/>
</dbReference>
<comment type="caution">
    <text evidence="5">The sequence shown here is derived from an EMBL/GenBank/DDBJ whole genome shotgun (WGS) entry which is preliminary data.</text>
</comment>
<feature type="domain" description="Big-1" evidence="4">
    <location>
        <begin position="418"/>
        <end position="517"/>
    </location>
</feature>
<keyword evidence="6" id="KW-1185">Reference proteome</keyword>
<gene>
    <name evidence="5" type="ORF">EDM57_00390</name>
</gene>
<keyword evidence="2 3" id="KW-0732">Signal</keyword>
<reference evidence="5 6" key="1">
    <citation type="submission" date="2018-10" db="EMBL/GenBank/DDBJ databases">
        <title>Phylogenomics of Brevibacillus.</title>
        <authorList>
            <person name="Dunlap C."/>
        </authorList>
    </citation>
    <scope>NUCLEOTIDE SEQUENCE [LARGE SCALE GENOMIC DNA]</scope>
    <source>
        <strain evidence="5 6">DSM 100115</strain>
    </source>
</reference>
<feature type="chain" id="PRO_5018095196" description="Big-1 domain-containing protein" evidence="3">
    <location>
        <begin position="25"/>
        <end position="843"/>
    </location>
</feature>
<evidence type="ECO:0000259" key="4">
    <source>
        <dbReference type="PROSITE" id="PS51127"/>
    </source>
</evidence>
<dbReference type="InterPro" id="IPR003344">
    <property type="entry name" value="Big_1_dom"/>
</dbReference>
<dbReference type="InterPro" id="IPR014755">
    <property type="entry name" value="Cu-Rt/internalin_Ig-like"/>
</dbReference>
<evidence type="ECO:0000256" key="3">
    <source>
        <dbReference type="SAM" id="SignalP"/>
    </source>
</evidence>